<evidence type="ECO:0000313" key="3">
    <source>
        <dbReference type="EnsemblPlants" id="Bo1g101810.1"/>
    </source>
</evidence>
<evidence type="ECO:0000256" key="2">
    <source>
        <dbReference type="SAM" id="Phobius"/>
    </source>
</evidence>
<dbReference type="GO" id="GO:0016020">
    <property type="term" value="C:membrane"/>
    <property type="evidence" value="ECO:0007669"/>
    <property type="project" value="InterPro"/>
</dbReference>
<dbReference type="AlphaFoldDB" id="A0A0D3AB68"/>
<comment type="similarity">
    <text evidence="1">Belongs to the multi antimicrobial extrusion (MATE) (TC 2.A.66.1) family.</text>
</comment>
<dbReference type="GO" id="GO:0015297">
    <property type="term" value="F:antiporter activity"/>
    <property type="evidence" value="ECO:0007669"/>
    <property type="project" value="InterPro"/>
</dbReference>
<keyword evidence="2" id="KW-0812">Transmembrane</keyword>
<reference evidence="3 4" key="1">
    <citation type="journal article" date="2014" name="Genome Biol.">
        <title>Transcriptome and methylome profiling reveals relics of genome dominance in the mesopolyploid Brassica oleracea.</title>
        <authorList>
            <person name="Parkin I.A."/>
            <person name="Koh C."/>
            <person name="Tang H."/>
            <person name="Robinson S.J."/>
            <person name="Kagale S."/>
            <person name="Clarke W.E."/>
            <person name="Town C.D."/>
            <person name="Nixon J."/>
            <person name="Krishnakumar V."/>
            <person name="Bidwell S.L."/>
            <person name="Denoeud F."/>
            <person name="Belcram H."/>
            <person name="Links M.G."/>
            <person name="Just J."/>
            <person name="Clarke C."/>
            <person name="Bender T."/>
            <person name="Huebert T."/>
            <person name="Mason A.S."/>
            <person name="Pires J.C."/>
            <person name="Barker G."/>
            <person name="Moore J."/>
            <person name="Walley P.G."/>
            <person name="Manoli S."/>
            <person name="Batley J."/>
            <person name="Edwards D."/>
            <person name="Nelson M.N."/>
            <person name="Wang X."/>
            <person name="Paterson A.H."/>
            <person name="King G."/>
            <person name="Bancroft I."/>
            <person name="Chalhoub B."/>
            <person name="Sharpe A.G."/>
        </authorList>
    </citation>
    <scope>NUCLEOTIDE SEQUENCE</scope>
    <source>
        <strain evidence="3 4">cv. TO1000</strain>
    </source>
</reference>
<keyword evidence="2" id="KW-1133">Transmembrane helix</keyword>
<dbReference type="PANTHER" id="PTHR11206">
    <property type="entry name" value="MULTIDRUG RESISTANCE PROTEIN"/>
    <property type="match status" value="1"/>
</dbReference>
<dbReference type="GO" id="GO:0042910">
    <property type="term" value="F:xenobiotic transmembrane transporter activity"/>
    <property type="evidence" value="ECO:0007669"/>
    <property type="project" value="InterPro"/>
</dbReference>
<keyword evidence="4" id="KW-1185">Reference proteome</keyword>
<dbReference type="HOGENOM" id="CLU_2052880_0_0_1"/>
<sequence length="120" mass="12998">MAHCCAITRVSNELGAGNVKGAKKATSVTVKLSLVLALGLVVALLVGHDGWVGLFSSSHVIKEEFTSLRFFLAATITLDTVQSVLSGFVDWYGKWDILPSSSLLLMTIFRKWKKLDASVD</sequence>
<accession>A0A0D3AB68</accession>
<dbReference type="EnsemblPlants" id="Bo1g101810.1">
    <property type="protein sequence ID" value="Bo1g101810.1"/>
    <property type="gene ID" value="Bo1g101810"/>
</dbReference>
<dbReference type="Gramene" id="Bo1g101810.1">
    <property type="protein sequence ID" value="Bo1g101810.1"/>
    <property type="gene ID" value="Bo1g101810"/>
</dbReference>
<keyword evidence="2" id="KW-0472">Membrane</keyword>
<dbReference type="Pfam" id="PF01554">
    <property type="entry name" value="MatE"/>
    <property type="match status" value="1"/>
</dbReference>
<name>A0A0D3AB68_BRAOL</name>
<feature type="transmembrane region" description="Helical" evidence="2">
    <location>
        <begin position="34"/>
        <end position="55"/>
    </location>
</feature>
<reference evidence="3" key="2">
    <citation type="submission" date="2015-03" db="UniProtKB">
        <authorList>
            <consortium name="EnsemblPlants"/>
        </authorList>
    </citation>
    <scope>IDENTIFICATION</scope>
</reference>
<feature type="transmembrane region" description="Helical" evidence="2">
    <location>
        <begin position="67"/>
        <end position="85"/>
    </location>
</feature>
<organism evidence="3 4">
    <name type="scientific">Brassica oleracea var. oleracea</name>
    <dbReference type="NCBI Taxonomy" id="109376"/>
    <lineage>
        <taxon>Eukaryota</taxon>
        <taxon>Viridiplantae</taxon>
        <taxon>Streptophyta</taxon>
        <taxon>Embryophyta</taxon>
        <taxon>Tracheophyta</taxon>
        <taxon>Spermatophyta</taxon>
        <taxon>Magnoliopsida</taxon>
        <taxon>eudicotyledons</taxon>
        <taxon>Gunneridae</taxon>
        <taxon>Pentapetalae</taxon>
        <taxon>rosids</taxon>
        <taxon>malvids</taxon>
        <taxon>Brassicales</taxon>
        <taxon>Brassicaceae</taxon>
        <taxon>Brassiceae</taxon>
        <taxon>Brassica</taxon>
    </lineage>
</organism>
<dbReference type="eggNOG" id="KOG1347">
    <property type="taxonomic scope" value="Eukaryota"/>
</dbReference>
<dbReference type="Proteomes" id="UP000032141">
    <property type="component" value="Chromosome C1"/>
</dbReference>
<dbReference type="STRING" id="109376.A0A0D3AB68"/>
<evidence type="ECO:0000313" key="4">
    <source>
        <dbReference type="Proteomes" id="UP000032141"/>
    </source>
</evidence>
<evidence type="ECO:0000256" key="1">
    <source>
        <dbReference type="ARBA" id="ARBA00010199"/>
    </source>
</evidence>
<dbReference type="InterPro" id="IPR002528">
    <property type="entry name" value="MATE_fam"/>
</dbReference>
<proteinExistence type="inferred from homology"/>
<protein>
    <submittedName>
        <fullName evidence="3">Uncharacterized protein</fullName>
    </submittedName>
</protein>